<evidence type="ECO:0000313" key="3">
    <source>
        <dbReference type="Proteomes" id="UP000621500"/>
    </source>
</evidence>
<keyword evidence="3" id="KW-1185">Reference proteome</keyword>
<evidence type="ECO:0008006" key="4">
    <source>
        <dbReference type="Google" id="ProtNLM"/>
    </source>
</evidence>
<accession>A0ABQ4EQY5</accession>
<dbReference type="RefSeq" id="WP_203858564.1">
    <property type="nucleotide sequence ID" value="NZ_BAAAZQ010000001.1"/>
</dbReference>
<name>A0ABQ4EQY5_9ACTN</name>
<proteinExistence type="predicted"/>
<dbReference type="PANTHER" id="PTHR43649">
    <property type="entry name" value="ARABINOSE-BINDING PROTEIN-RELATED"/>
    <property type="match status" value="1"/>
</dbReference>
<dbReference type="Pfam" id="PF01547">
    <property type="entry name" value="SBP_bac_1"/>
    <property type="match status" value="1"/>
</dbReference>
<evidence type="ECO:0000313" key="2">
    <source>
        <dbReference type="EMBL" id="GIG97075.1"/>
    </source>
</evidence>
<evidence type="ECO:0000256" key="1">
    <source>
        <dbReference type="SAM" id="SignalP"/>
    </source>
</evidence>
<dbReference type="EMBL" id="BONX01000023">
    <property type="protein sequence ID" value="GIG97075.1"/>
    <property type="molecule type" value="Genomic_DNA"/>
</dbReference>
<feature type="signal peptide" evidence="1">
    <location>
        <begin position="1"/>
        <end position="29"/>
    </location>
</feature>
<protein>
    <recommendedName>
        <fullName evidence="4">Sugar ABC transporter substrate-binding protein</fullName>
    </recommendedName>
</protein>
<keyword evidence="1" id="KW-0732">Signal</keyword>
<comment type="caution">
    <text evidence="2">The sequence shown here is derived from an EMBL/GenBank/DDBJ whole genome shotgun (WGS) entry which is preliminary data.</text>
</comment>
<dbReference type="SUPFAM" id="SSF53850">
    <property type="entry name" value="Periplasmic binding protein-like II"/>
    <property type="match status" value="1"/>
</dbReference>
<dbReference type="Proteomes" id="UP000621500">
    <property type="component" value="Unassembled WGS sequence"/>
</dbReference>
<feature type="chain" id="PRO_5045513401" description="Sugar ABC transporter substrate-binding protein" evidence="1">
    <location>
        <begin position="30"/>
        <end position="435"/>
    </location>
</feature>
<dbReference type="PROSITE" id="PS51257">
    <property type="entry name" value="PROKAR_LIPOPROTEIN"/>
    <property type="match status" value="1"/>
</dbReference>
<dbReference type="InterPro" id="IPR050490">
    <property type="entry name" value="Bact_solute-bd_prot1"/>
</dbReference>
<reference evidence="2 3" key="1">
    <citation type="submission" date="2021-01" db="EMBL/GenBank/DDBJ databases">
        <title>Whole genome shotgun sequence of Plantactinospora mayteni NBRC 109088.</title>
        <authorList>
            <person name="Komaki H."/>
            <person name="Tamura T."/>
        </authorList>
    </citation>
    <scope>NUCLEOTIDE SEQUENCE [LARGE SCALE GENOMIC DNA]</scope>
    <source>
        <strain evidence="2 3">NBRC 109088</strain>
    </source>
</reference>
<gene>
    <name evidence="2" type="ORF">Pma05_36480</name>
</gene>
<organism evidence="2 3">
    <name type="scientific">Plantactinospora mayteni</name>
    <dbReference type="NCBI Taxonomy" id="566021"/>
    <lineage>
        <taxon>Bacteria</taxon>
        <taxon>Bacillati</taxon>
        <taxon>Actinomycetota</taxon>
        <taxon>Actinomycetes</taxon>
        <taxon>Micromonosporales</taxon>
        <taxon>Micromonosporaceae</taxon>
        <taxon>Plantactinospora</taxon>
    </lineage>
</organism>
<dbReference type="InterPro" id="IPR006059">
    <property type="entry name" value="SBP"/>
</dbReference>
<dbReference type="CDD" id="cd13585">
    <property type="entry name" value="PBP2_TMBP_like"/>
    <property type="match status" value="1"/>
</dbReference>
<dbReference type="PANTHER" id="PTHR43649:SF30">
    <property type="entry name" value="ABC TRANSPORTER SUBSTRATE-BINDING PROTEIN"/>
    <property type="match status" value="1"/>
</dbReference>
<sequence>MLDRVSRRRVSRRVVAAALAGVVGLGALAACGGGSGDDEGSGPVKLRFLSLAWQKESLQANKDLVAKWNAEHPDIQVEYVQGDWNSVHDQLLTAFEGGDAPDIVHYEAASIGEFSKQGYLADLSGLLSDGFKGQIDKGIWDTATFDGKVTGVPFLLESQVVIANKKLLDAAGVAVPPADGGWTWDEFQANAQKLTGPGKYGVAWALKSPTNRVLNLALNFDGKYFYTDGGKTEVRIGDAEKEVPRRIHDMLYTSKTASPEALGMSGADTLPGFFAGKYAMIPGSVSLRQQMVEQAPAGFEWVTIPPVKGVSTNQAANPQTLSVAADSAHQKQAAQFLEYFLNPTNMAALAKGDWLVPTGKQANEELVKTTGGKQGWDVAADSAKDLTVAPFQMVDGYPEWKLKYATPALQQYFANKITLDQLGTQLVDGGKQVLR</sequence>
<dbReference type="Gene3D" id="3.40.190.10">
    <property type="entry name" value="Periplasmic binding protein-like II"/>
    <property type="match status" value="1"/>
</dbReference>